<dbReference type="InterPro" id="IPR011990">
    <property type="entry name" value="TPR-like_helical_dom_sf"/>
</dbReference>
<keyword evidence="1" id="KW-0802">TPR repeat</keyword>
<protein>
    <recommendedName>
        <fullName evidence="4">Tetratricopeptide repeat-containing protein</fullName>
    </recommendedName>
</protein>
<evidence type="ECO:0000256" key="1">
    <source>
        <dbReference type="PROSITE-ProRule" id="PRU00339"/>
    </source>
</evidence>
<comment type="caution">
    <text evidence="2">The sequence shown here is derived from an EMBL/GenBank/DDBJ whole genome shotgun (WGS) entry which is preliminary data.</text>
</comment>
<organism evidence="2 3">
    <name type="scientific">Bacteriovorax antarcticus</name>
    <dbReference type="NCBI Taxonomy" id="3088717"/>
    <lineage>
        <taxon>Bacteria</taxon>
        <taxon>Pseudomonadati</taxon>
        <taxon>Bdellovibrionota</taxon>
        <taxon>Bacteriovoracia</taxon>
        <taxon>Bacteriovoracales</taxon>
        <taxon>Bacteriovoracaceae</taxon>
        <taxon>Bacteriovorax</taxon>
    </lineage>
</organism>
<feature type="repeat" description="TPR" evidence="1">
    <location>
        <begin position="186"/>
        <end position="219"/>
    </location>
</feature>
<dbReference type="SMART" id="SM00028">
    <property type="entry name" value="TPR"/>
    <property type="match status" value="2"/>
</dbReference>
<dbReference type="PROSITE" id="PS50005">
    <property type="entry name" value="TPR"/>
    <property type="match status" value="1"/>
</dbReference>
<dbReference type="EMBL" id="JAYGJQ010000001">
    <property type="protein sequence ID" value="MEA9356257.1"/>
    <property type="molecule type" value="Genomic_DNA"/>
</dbReference>
<dbReference type="SUPFAM" id="SSF48452">
    <property type="entry name" value="TPR-like"/>
    <property type="match status" value="1"/>
</dbReference>
<accession>A0ABU5VT75</accession>
<evidence type="ECO:0000313" key="3">
    <source>
        <dbReference type="Proteomes" id="UP001302274"/>
    </source>
</evidence>
<name>A0ABU5VT75_9BACT</name>
<proteinExistence type="predicted"/>
<dbReference type="RefSeq" id="WP_323575943.1">
    <property type="nucleotide sequence ID" value="NZ_JAYGJQ010000001.1"/>
</dbReference>
<dbReference type="Proteomes" id="UP001302274">
    <property type="component" value="Unassembled WGS sequence"/>
</dbReference>
<gene>
    <name evidence="2" type="ORF">SHI21_08590</name>
</gene>
<evidence type="ECO:0000313" key="2">
    <source>
        <dbReference type="EMBL" id="MEA9356257.1"/>
    </source>
</evidence>
<keyword evidence="3" id="KW-1185">Reference proteome</keyword>
<reference evidence="2 3" key="1">
    <citation type="submission" date="2023-11" db="EMBL/GenBank/DDBJ databases">
        <title>A Novel Polar Bacteriovorax (B. antarcticus) Isolated from the Biocrust in Antarctica.</title>
        <authorList>
            <person name="Mun W."/>
            <person name="Choi S.Y."/>
            <person name="Mitchell R.J."/>
        </authorList>
    </citation>
    <scope>NUCLEOTIDE SEQUENCE [LARGE SCALE GENOMIC DNA]</scope>
    <source>
        <strain evidence="2 3">PP10</strain>
    </source>
</reference>
<evidence type="ECO:0008006" key="4">
    <source>
        <dbReference type="Google" id="ProtNLM"/>
    </source>
</evidence>
<sequence length="447" mass="51368">MSEYFDPVDKKNRPILDYFESKSWLIIDVSSSTRTSIKKSVVQLGSKMSNMIDCDNFSDALKIIETRRPHYVIGNNTINGGSTVQLFDHHLTNVPNRLGAGFFIVVDSNAIEEVALELEYDMDGIIVQPFTGSSVIDSVLQSAKTKIAPSTYINKIEEGRTSLLKGNLERAMESFQTAVKLNARPYEGFYYLGQIYTEYELEEKAISSYEESVQHNPEYFKSLNKLRSIYYNQNDFKKAYDINLSMAKKYPTPSKKIPELIRLSIINKKYEDINNYLKIYHTIRTPEVRTQTYLSAGLAILGKYFINQKETDKGIDALKGSFKFSNGKYEILKNISQSFEECEQLNILLDLFEETDLDQWPEDVQGVYFHVIHLTSKDDQMVILAGERLLSKKIKDVLIYRGLIERSIKMKRKMGSLESLVLEATRDFPDHKLEFEELLNSAQLIGQ</sequence>
<dbReference type="Gene3D" id="1.25.40.10">
    <property type="entry name" value="Tetratricopeptide repeat domain"/>
    <property type="match status" value="1"/>
</dbReference>
<dbReference type="InterPro" id="IPR019734">
    <property type="entry name" value="TPR_rpt"/>
</dbReference>